<dbReference type="Proteomes" id="UP000190056">
    <property type="component" value="Unassembled WGS sequence"/>
</dbReference>
<dbReference type="RefSeq" id="WP_079291371.1">
    <property type="nucleotide sequence ID" value="NZ_MTPU01000053.1"/>
</dbReference>
<dbReference type="AlphaFoldDB" id="A0A9Q5QVF6"/>
<dbReference type="GO" id="GO:0003677">
    <property type="term" value="F:DNA binding"/>
    <property type="evidence" value="ECO:0007669"/>
    <property type="project" value="UniProtKB-KW"/>
</dbReference>
<proteinExistence type="predicted"/>
<organism evidence="1 2">
    <name type="scientific">Cylindrospermopsis raciborskii CENA302</name>
    <dbReference type="NCBI Taxonomy" id="1170768"/>
    <lineage>
        <taxon>Bacteria</taxon>
        <taxon>Bacillati</taxon>
        <taxon>Cyanobacteriota</taxon>
        <taxon>Cyanophyceae</taxon>
        <taxon>Nostocales</taxon>
        <taxon>Aphanizomenonaceae</taxon>
        <taxon>Cylindrospermopsis</taxon>
    </lineage>
</organism>
<name>A0A9Q5QVF6_9CYAN</name>
<comment type="caution">
    <text evidence="1">The sequence shown here is derived from an EMBL/GenBank/DDBJ whole genome shotgun (WGS) entry which is preliminary data.</text>
</comment>
<dbReference type="InterPro" id="IPR036249">
    <property type="entry name" value="Thioredoxin-like_sf"/>
</dbReference>
<dbReference type="Pfam" id="PF01257">
    <property type="entry name" value="2Fe-2S_thioredx"/>
    <property type="match status" value="1"/>
</dbReference>
<reference evidence="1 2" key="1">
    <citation type="submission" date="2017-01" db="EMBL/GenBank/DDBJ databases">
        <authorList>
            <person name="Abreu V.A."/>
            <person name="Popin R.V."/>
            <person name="Rigonato J."/>
            <person name="Andreote A.P."/>
            <person name="Schaker P.C."/>
            <person name="Hoff-Risseti C."/>
            <person name="Alvarenga D.O."/>
            <person name="Varani A.M."/>
            <person name="Fiore M.F."/>
        </authorList>
    </citation>
    <scope>NUCLEOTIDE SEQUENCE [LARGE SCALE GENOMIC DNA]</scope>
    <source>
        <strain evidence="1 2">CENA302</strain>
    </source>
</reference>
<accession>A0A9Q5QVF6</accession>
<gene>
    <name evidence="1" type="ORF">CENA302_12070</name>
</gene>
<sequence length="189" mass="21206">MGKKYLTLSQLNIEGQFLGFGSRGRDRIKCKIKYKHLYLKTSTQDLKIKIPKNLRCSLRNLLTGEQICVSVVSKLNRVNGKIKLIAYGVRSVGFCPLDYSSKENIAKIMVCQKSACLKHGGKSLLANLEKTLCDRGLLDKVKIEHTNCQKACRTAPNCILMLGGEEQYKKLEPEAIASLLQTHFFANNI</sequence>
<dbReference type="CDD" id="cd02980">
    <property type="entry name" value="TRX_Fd_family"/>
    <property type="match status" value="1"/>
</dbReference>
<dbReference type="Gene3D" id="3.40.30.10">
    <property type="entry name" value="Glutaredoxin"/>
    <property type="match status" value="1"/>
</dbReference>
<evidence type="ECO:0000313" key="1">
    <source>
        <dbReference type="EMBL" id="OPH09099.1"/>
    </source>
</evidence>
<protein>
    <submittedName>
        <fullName evidence="1">DNA-binding protein</fullName>
    </submittedName>
</protein>
<dbReference type="SUPFAM" id="SSF52833">
    <property type="entry name" value="Thioredoxin-like"/>
    <property type="match status" value="1"/>
</dbReference>
<keyword evidence="1" id="KW-0238">DNA-binding</keyword>
<evidence type="ECO:0000313" key="2">
    <source>
        <dbReference type="Proteomes" id="UP000190056"/>
    </source>
</evidence>
<dbReference type="EMBL" id="MTPU01000053">
    <property type="protein sequence ID" value="OPH09099.1"/>
    <property type="molecule type" value="Genomic_DNA"/>
</dbReference>